<dbReference type="PROSITE" id="PS51172">
    <property type="entry name" value="CBM3"/>
    <property type="match status" value="1"/>
</dbReference>
<feature type="active site" evidence="9">
    <location>
        <position position="443"/>
    </location>
</feature>
<evidence type="ECO:0000256" key="6">
    <source>
        <dbReference type="ARBA" id="ARBA00023295"/>
    </source>
</evidence>
<dbReference type="InterPro" id="IPR000601">
    <property type="entry name" value="PKD_dom"/>
</dbReference>
<dbReference type="PROSITE" id="PS00698">
    <property type="entry name" value="GH9_3"/>
    <property type="match status" value="1"/>
</dbReference>
<keyword evidence="2" id="KW-0732">Signal</keyword>
<feature type="active site" description="Proton donor" evidence="8">
    <location>
        <position position="1251"/>
    </location>
</feature>
<evidence type="ECO:0000256" key="1">
    <source>
        <dbReference type="ARBA" id="ARBA00000966"/>
    </source>
</evidence>
<dbReference type="Pfam" id="PF18962">
    <property type="entry name" value="Por_Secre_tail"/>
    <property type="match status" value="1"/>
</dbReference>
<dbReference type="PRINTS" id="PR00844">
    <property type="entry name" value="GLHYDRLASE48"/>
</dbReference>
<dbReference type="InterPro" id="IPR023309">
    <property type="entry name" value="Endo-1-4-beta-glucanase_dom2"/>
</dbReference>
<dbReference type="InterPro" id="IPR035986">
    <property type="entry name" value="PKD_dom_sf"/>
</dbReference>
<dbReference type="RefSeq" id="WP_044219275.1">
    <property type="nucleotide sequence ID" value="NZ_JRYR02000001.1"/>
</dbReference>
<dbReference type="NCBIfam" id="TIGR04183">
    <property type="entry name" value="Por_Secre_tail"/>
    <property type="match status" value="1"/>
</dbReference>
<feature type="active site" evidence="9">
    <location>
        <position position="452"/>
    </location>
</feature>
<accession>A0A1S1YXT9</accession>
<evidence type="ECO:0000256" key="5">
    <source>
        <dbReference type="ARBA" id="ARBA00023277"/>
    </source>
</evidence>
<dbReference type="InterPro" id="IPR027390">
    <property type="entry name" value="Endoglucanase_F_dom3"/>
</dbReference>
<dbReference type="InterPro" id="IPR022409">
    <property type="entry name" value="PKD/Chitinase_dom"/>
</dbReference>
<evidence type="ECO:0000256" key="7">
    <source>
        <dbReference type="ARBA" id="ARBA00023326"/>
    </source>
</evidence>
<dbReference type="Gene3D" id="2.60.40.3080">
    <property type="match status" value="1"/>
</dbReference>
<dbReference type="Pfam" id="PF02011">
    <property type="entry name" value="Glyco_hydro_48"/>
    <property type="match status" value="1"/>
</dbReference>
<dbReference type="InterPro" id="IPR008965">
    <property type="entry name" value="CBM2/CBM3_carb-bd_dom_sf"/>
</dbReference>
<dbReference type="InterPro" id="IPR012341">
    <property type="entry name" value="6hp_glycosidase-like_sf"/>
</dbReference>
<evidence type="ECO:0000259" key="12">
    <source>
        <dbReference type="PROSITE" id="PS51172"/>
    </source>
</evidence>
<dbReference type="STRING" id="915059.NH26_05365"/>
<dbReference type="InterPro" id="IPR008928">
    <property type="entry name" value="6-hairpin_glycosidase_sf"/>
</dbReference>
<dbReference type="OrthoDB" id="9808897at2"/>
<keyword evidence="5 9" id="KW-0119">Carbohydrate metabolism</keyword>
<keyword evidence="4 10" id="KW-0136">Cellulose degradation</keyword>
<reference evidence="13 14" key="1">
    <citation type="journal article" date="2012" name="Int. J. Syst. Evol. Microbiol.">
        <title>Flammeovirga pacifica sp. nov., isolated from deep-sea sediment.</title>
        <authorList>
            <person name="Xu H."/>
            <person name="Fu Y."/>
            <person name="Yang N."/>
            <person name="Ding Z."/>
            <person name="Lai Q."/>
            <person name="Zeng R."/>
        </authorList>
    </citation>
    <scope>NUCLEOTIDE SEQUENCE [LARGE SCALE GENOMIC DNA]</scope>
    <source>
        <strain evidence="14">DSM 24597 / LMG 26175 / WPAGA1</strain>
    </source>
</reference>
<dbReference type="CDD" id="cd00146">
    <property type="entry name" value="PKD"/>
    <property type="match status" value="3"/>
</dbReference>
<feature type="domain" description="CBM3" evidence="12">
    <location>
        <begin position="486"/>
        <end position="641"/>
    </location>
</feature>
<dbReference type="InterPro" id="IPR001956">
    <property type="entry name" value="CBM3"/>
</dbReference>
<evidence type="ECO:0000256" key="8">
    <source>
        <dbReference type="PIRSR" id="PIRSR600556-1"/>
    </source>
</evidence>
<sequence length="1937" mass="212309">MIHNNIFWRQLLIILLWASIPTSTIFAQHRYGEALQKSIFFYEAQQSGKLPDWNRVTWRDDSALNDGSDVGIDLTGGWYDAGDHVKFGFPMAFSVTTLAWGVVEYEDAYRQSGQLDAMKRNLRFVTDYFIKCHTGPNEFYGQVGAGGPDHAYWGSPEVMTMGRPAYKIDAANPGSDLAAETAAALSACSIVFKESDPTYSALLLKHAEELYAFADNYRGVYSESITDAAGFYRSFSGYQDELVWGAAWLYKATGNADYLAKAELEYPNLSNEGQTSMKAYKWGLAWDDKAYGIYVLMSELTGKAEYKTDAERHLDYWTDGFEGDRIPYSPGGQAHLMQWGSLRHSSNTALIAFIYSDNVATTAEKKTKYHDFAVNQINYALGDNPINRSFMVGYGNNPAYNPHHRSAHGAWANNLLNNPIDPSHTLYGALVGGPGEPNDQFVDDRSDYVANEVACDYNACFTGALARMYQEFGGEPLADFPIPEVPTRAEIRTFSKFNSNNASGSTIRVLVQNRTAWPSRVTDKLSFRYFFDISEGVAEGYTIADYQPELNSVQGESSMTVAAWDAANNIYYAEISLAGEQIAPIGDPAFRRDVQVNFRVANGVPYDTSNDWSAFGLDSEDESPRIPVYDNGVLVFGSEPNGGGTPVAKFTMDVNQGVAPLTVNFDASMSSDPNEDPITYSWDFGNGTSSSLVNPSTSYTEPGVYTVSLTVSDGENVSTPMTEVVTVLDPNAPPIAAFVASTTGGTLPLDVLFDASASIDPNDETLTYSWDFGNGSVGNGRTVSTVFDAVGEFTVTLTVSNLSGKTDATSKVISVNDGSFDCNFGTPLATALASTGHTAYKNIHVLGEGGPDLSSMRDFTINWDLSNKGLYQFSFNSNNGQPSWYVDLLSKVTHSFDAVEPAVTIASSGISGFDGDYWAGMEGTDFVLVSKTGTFSVYFSNSATAPNCGGAVAAASSMRSMSLMATSDCSFGAPQAGAFESTGHTAYKNIYVLGGGGPDLSNMRDFTINWDLANKGLYQFSFNSKNGQPSWYVDLLSKVTSSLDVAEPSVSISGSGITGFDGDYWVTSDQDNFVMVSKTGGFTIYFSTTSTAPDCDGGTNPPNENTPPVANIFADATVGNIPFVVSFDGSSSTDVDGDTLSYAWDFGDGNVGEGVSATHTYTIVGDYDVTLTVSDTKGGSDQAIITISAKKDDVIVNPPTTDNEYIQRFVEMRSKYLDPKNGYFSPEGSPHHSVETLIVEAPDHGHESTSELYSYWMWLEAMHGRITGDWEPLQEVWRKTEQFIIPTAEDQPTNSAYDPSSPAAYAPEFAEPNLYPAPLDFTNPVKGDYVSAELEAAYGNPHIYQMHWLLDNDNFYGFGNRGDGVSAPSYINTFQRGEQESVFETVPHPSWEAFNWGSENGFLPLFTQDNSYSTQWRYTSAPDADARAVQVMYWAYEYAKEQGVSLSNLDLDKASKMGDYLRLAMFDKYFKPLGAQDPSATSQTSYDNVHYLMSWYMSWGGATDASAAWAFRIGASHCHFGYQNPVAAYALSQVEELKPVSANGVKDWSASLDRQLEFYTWLQSAEGGIAGGATNSWNGDYSAYPAGKSTFYEMAYDENPVYHDPGSGGWFGWQVWSMERIAELYYINNDPRAKALITKWAKWAVNETVLVGENDFDIPAGLEWTGEPDTWNAVNPGDNANLHVTVTSYNQDLGVAASLAKTLIYYAAATEKHATLDTAAQYLAKEILDRMWVTYRDDKGVASLEERADFARIFEQEVYVPDTFVGTLPNGATIQTGVKFLDIRPQYKEDPEFAKLESAYLAGEAYSQRYHRGWAQIEVALANAEYGFFFGEDSVSSNASATRFAIRTPERSIAEPTILASPNPTNGNLTLATNFNLSNVTVRIYNTMGHIFREATFSTDGSQSVSLSVNDIPRGAYIVELTNIETKEVLRTKIIKQ</sequence>
<proteinExistence type="inferred from homology"/>
<gene>
    <name evidence="13" type="ORF">NH26_05365</name>
</gene>
<dbReference type="InterPro" id="IPR033126">
    <property type="entry name" value="Glyco_hydro_9_Asp/Glu_AS"/>
</dbReference>
<comment type="similarity">
    <text evidence="9 10">Belongs to the glycosyl hydrolase 9 (cellulase E) family.</text>
</comment>
<dbReference type="Gene3D" id="4.10.870.10">
    <property type="entry name" value="Endo-1,4-beta-glucanase f. Domain 3"/>
    <property type="match status" value="1"/>
</dbReference>
<evidence type="ECO:0000256" key="4">
    <source>
        <dbReference type="ARBA" id="ARBA00023001"/>
    </source>
</evidence>
<evidence type="ECO:0000256" key="10">
    <source>
        <dbReference type="RuleBase" id="RU361166"/>
    </source>
</evidence>
<keyword evidence="3 9" id="KW-0378">Hydrolase</keyword>
<feature type="domain" description="PKD" evidence="11">
    <location>
        <begin position="734"/>
        <end position="820"/>
    </location>
</feature>
<dbReference type="SUPFAM" id="SSF49299">
    <property type="entry name" value="PKD domain"/>
    <property type="match status" value="3"/>
</dbReference>
<dbReference type="InterPro" id="IPR026444">
    <property type="entry name" value="Secre_tail"/>
</dbReference>
<dbReference type="SUPFAM" id="SSF48208">
    <property type="entry name" value="Six-hairpin glycosidases"/>
    <property type="match status" value="2"/>
</dbReference>
<dbReference type="Gene3D" id="2.170.160.10">
    <property type="entry name" value="Endo-1,4-beta-glucanase f. Domain 2"/>
    <property type="match status" value="1"/>
</dbReference>
<dbReference type="GO" id="GO:0008810">
    <property type="term" value="F:cellulase activity"/>
    <property type="evidence" value="ECO:0007669"/>
    <property type="project" value="UniProtKB-EC"/>
</dbReference>
<feature type="domain" description="PKD" evidence="11">
    <location>
        <begin position="1108"/>
        <end position="1189"/>
    </location>
</feature>
<evidence type="ECO:0000256" key="3">
    <source>
        <dbReference type="ARBA" id="ARBA00022801"/>
    </source>
</evidence>
<dbReference type="PANTHER" id="PTHR22298">
    <property type="entry name" value="ENDO-1,4-BETA-GLUCANASE"/>
    <property type="match status" value="1"/>
</dbReference>
<dbReference type="InterPro" id="IPR000556">
    <property type="entry name" value="Glyco_hydro_48F"/>
</dbReference>
<dbReference type="EC" id="3.2.1.4" evidence="10"/>
<dbReference type="InterPro" id="IPR001701">
    <property type="entry name" value="Glyco_hydro_9"/>
</dbReference>
<comment type="catalytic activity">
    <reaction evidence="1 10">
        <text>Endohydrolysis of (1-&gt;4)-beta-D-glucosidic linkages in cellulose, lichenin and cereal beta-D-glucans.</text>
        <dbReference type="EC" id="3.2.1.4"/>
    </reaction>
</comment>
<dbReference type="Pfam" id="PF00759">
    <property type="entry name" value="Glyco_hydro_9"/>
    <property type="match status" value="1"/>
</dbReference>
<protein>
    <recommendedName>
        <fullName evidence="10">Endoglucanase</fullName>
        <ecNumber evidence="10">3.2.1.4</ecNumber>
    </recommendedName>
</protein>
<dbReference type="EMBL" id="JRYR02000001">
    <property type="protein sequence ID" value="OHX65818.1"/>
    <property type="molecule type" value="Genomic_DNA"/>
</dbReference>
<feature type="active site" description="Nucleophile" evidence="8">
    <location>
        <position position="1423"/>
    </location>
</feature>
<dbReference type="PROSITE" id="PS50093">
    <property type="entry name" value="PKD"/>
    <property type="match status" value="3"/>
</dbReference>
<evidence type="ECO:0000313" key="13">
    <source>
        <dbReference type="EMBL" id="OHX65818.1"/>
    </source>
</evidence>
<evidence type="ECO:0000256" key="2">
    <source>
        <dbReference type="ARBA" id="ARBA00022729"/>
    </source>
</evidence>
<dbReference type="InterPro" id="IPR013783">
    <property type="entry name" value="Ig-like_fold"/>
</dbReference>
<organism evidence="13 14">
    <name type="scientific">Flammeovirga pacifica</name>
    <dbReference type="NCBI Taxonomy" id="915059"/>
    <lineage>
        <taxon>Bacteria</taxon>
        <taxon>Pseudomonadati</taxon>
        <taxon>Bacteroidota</taxon>
        <taxon>Cytophagia</taxon>
        <taxon>Cytophagales</taxon>
        <taxon>Flammeovirgaceae</taxon>
        <taxon>Flammeovirga</taxon>
    </lineage>
</organism>
<name>A0A1S1YXT9_FLAPC</name>
<comment type="caution">
    <text evidence="13">The sequence shown here is derived from an EMBL/GenBank/DDBJ whole genome shotgun (WGS) entry which is preliminary data.</text>
</comment>
<dbReference type="Gene3D" id="2.60.40.710">
    <property type="entry name" value="Endoglucanase-like"/>
    <property type="match status" value="1"/>
</dbReference>
<dbReference type="Proteomes" id="UP000179797">
    <property type="component" value="Unassembled WGS sequence"/>
</dbReference>
<keyword evidence="6 9" id="KW-0326">Glycosidase</keyword>
<dbReference type="Pfam" id="PF18911">
    <property type="entry name" value="PKD_4"/>
    <property type="match status" value="3"/>
</dbReference>
<dbReference type="Gene3D" id="1.50.10.10">
    <property type="match status" value="2"/>
</dbReference>
<dbReference type="Pfam" id="PF00942">
    <property type="entry name" value="CBM_3"/>
    <property type="match status" value="1"/>
</dbReference>
<evidence type="ECO:0000259" key="11">
    <source>
        <dbReference type="PROSITE" id="PS50093"/>
    </source>
</evidence>
<dbReference type="GO" id="GO:0030245">
    <property type="term" value="P:cellulose catabolic process"/>
    <property type="evidence" value="ECO:0007669"/>
    <property type="project" value="UniProtKB-KW"/>
</dbReference>
<evidence type="ECO:0000313" key="14">
    <source>
        <dbReference type="Proteomes" id="UP000179797"/>
    </source>
</evidence>
<dbReference type="GO" id="GO:0030248">
    <property type="term" value="F:cellulose binding"/>
    <property type="evidence" value="ECO:0007669"/>
    <property type="project" value="InterPro"/>
</dbReference>
<dbReference type="InterPro" id="IPR036966">
    <property type="entry name" value="CBM3_sf"/>
</dbReference>
<feature type="domain" description="PKD" evidence="11">
    <location>
        <begin position="646"/>
        <end position="727"/>
    </location>
</feature>
<evidence type="ECO:0000256" key="9">
    <source>
        <dbReference type="PROSITE-ProRule" id="PRU10060"/>
    </source>
</evidence>
<dbReference type="SUPFAM" id="SSF49384">
    <property type="entry name" value="Carbohydrate-binding domain"/>
    <property type="match status" value="1"/>
</dbReference>
<keyword evidence="14" id="KW-1185">Reference proteome</keyword>
<dbReference type="Gene3D" id="2.60.40.10">
    <property type="entry name" value="Immunoglobulins"/>
    <property type="match status" value="3"/>
</dbReference>
<dbReference type="FunFam" id="1.50.10.10:FF:000020">
    <property type="entry name" value="Endoglucanase"/>
    <property type="match status" value="1"/>
</dbReference>
<keyword evidence="7 9" id="KW-0624">Polysaccharide degradation</keyword>
<dbReference type="SMART" id="SM00089">
    <property type="entry name" value="PKD"/>
    <property type="match status" value="3"/>
</dbReference>
<dbReference type="SMART" id="SM01067">
    <property type="entry name" value="CBM_3"/>
    <property type="match status" value="1"/>
</dbReference>